<dbReference type="PANTHER" id="PTHR43479:SF7">
    <property type="entry name" value="TETR-FAMILY TRANSCRIPTIONAL REGULATOR"/>
    <property type="match status" value="1"/>
</dbReference>
<evidence type="ECO:0000256" key="1">
    <source>
        <dbReference type="ARBA" id="ARBA00023125"/>
    </source>
</evidence>
<dbReference type="InterPro" id="IPR009057">
    <property type="entry name" value="Homeodomain-like_sf"/>
</dbReference>
<organism evidence="4 6">
    <name type="scientific">Kurthia zopfii</name>
    <dbReference type="NCBI Taxonomy" id="1650"/>
    <lineage>
        <taxon>Bacteria</taxon>
        <taxon>Bacillati</taxon>
        <taxon>Bacillota</taxon>
        <taxon>Bacilli</taxon>
        <taxon>Bacillales</taxon>
        <taxon>Caryophanaceae</taxon>
        <taxon>Kurthia</taxon>
    </lineage>
</organism>
<comment type="caution">
    <text evidence="4">The sequence shown here is derived from an EMBL/GenBank/DDBJ whole genome shotgun (WGS) entry which is preliminary data.</text>
</comment>
<dbReference type="PANTHER" id="PTHR43479">
    <property type="entry name" value="ACREF/ENVCD OPERON REPRESSOR-RELATED"/>
    <property type="match status" value="1"/>
</dbReference>
<dbReference type="Proteomes" id="UP000254330">
    <property type="component" value="Unassembled WGS sequence"/>
</dbReference>
<keyword evidence="7" id="KW-1185">Reference proteome</keyword>
<keyword evidence="1 2" id="KW-0238">DNA-binding</keyword>
<dbReference type="InterPro" id="IPR050624">
    <property type="entry name" value="HTH-type_Tx_Regulator"/>
</dbReference>
<dbReference type="Proteomes" id="UP000294641">
    <property type="component" value="Unassembled WGS sequence"/>
</dbReference>
<dbReference type="EMBL" id="UGNP01000001">
    <property type="protein sequence ID" value="STX09751.1"/>
    <property type="molecule type" value="Genomic_DNA"/>
</dbReference>
<dbReference type="Pfam" id="PF14278">
    <property type="entry name" value="TetR_C_8"/>
    <property type="match status" value="1"/>
</dbReference>
<feature type="domain" description="HTH tetR-type" evidence="3">
    <location>
        <begin position="9"/>
        <end position="68"/>
    </location>
</feature>
<evidence type="ECO:0000313" key="5">
    <source>
        <dbReference type="EMBL" id="TDR40919.1"/>
    </source>
</evidence>
<dbReference type="InterPro" id="IPR001647">
    <property type="entry name" value="HTH_TetR"/>
</dbReference>
<evidence type="ECO:0000313" key="7">
    <source>
        <dbReference type="Proteomes" id="UP000294641"/>
    </source>
</evidence>
<dbReference type="GO" id="GO:0003677">
    <property type="term" value="F:DNA binding"/>
    <property type="evidence" value="ECO:0007669"/>
    <property type="project" value="UniProtKB-UniRule"/>
</dbReference>
<sequence length="202" mass="23870">MNKMDPRQLKTQEKLHMAALHIFSKTEHQPTIKDICDVAGITRPTFYNHYASIDALKEALTALTLADMKKSLTFTREELKTEFSIEEMPNIFKKLFSHIEKNWVFYETFLVNRKDKTLCDEIFNILKEYIEKGMDVVQPKVDYFAPKDLIIHYVSGAYYECIVWWITNKKPYPAEEMYTYMVHLSLKGPYSNIVSQYIDNKK</sequence>
<evidence type="ECO:0000313" key="6">
    <source>
        <dbReference type="Proteomes" id="UP000254330"/>
    </source>
</evidence>
<dbReference type="EMBL" id="SNZG01000007">
    <property type="protein sequence ID" value="TDR40919.1"/>
    <property type="molecule type" value="Genomic_DNA"/>
</dbReference>
<dbReference type="SUPFAM" id="SSF46689">
    <property type="entry name" value="Homeodomain-like"/>
    <property type="match status" value="1"/>
</dbReference>
<dbReference type="RefSeq" id="WP_166636070.1">
    <property type="nucleotide sequence ID" value="NZ_BJUE01000008.1"/>
</dbReference>
<name>A0A8B4QAP0_9BACL</name>
<feature type="DNA-binding region" description="H-T-H motif" evidence="2">
    <location>
        <begin position="31"/>
        <end position="50"/>
    </location>
</feature>
<evidence type="ECO:0000256" key="2">
    <source>
        <dbReference type="PROSITE-ProRule" id="PRU00335"/>
    </source>
</evidence>
<dbReference type="AlphaFoldDB" id="A0A8B4QAP0"/>
<dbReference type="PROSITE" id="PS50977">
    <property type="entry name" value="HTH_TETR_2"/>
    <property type="match status" value="1"/>
</dbReference>
<evidence type="ECO:0000259" key="3">
    <source>
        <dbReference type="PROSITE" id="PS50977"/>
    </source>
</evidence>
<dbReference type="InterPro" id="IPR039532">
    <property type="entry name" value="TetR_C_Firmicutes"/>
</dbReference>
<proteinExistence type="predicted"/>
<gene>
    <name evidence="5" type="ORF">DFR61_10734</name>
    <name evidence="4" type="ORF">NCTC10597_01447</name>
</gene>
<reference evidence="5 7" key="2">
    <citation type="submission" date="2019-03" db="EMBL/GenBank/DDBJ databases">
        <title>Genomic Encyclopedia of Type Strains, Phase IV (KMG-IV): sequencing the most valuable type-strain genomes for metagenomic binning, comparative biology and taxonomic classification.</title>
        <authorList>
            <person name="Goeker M."/>
        </authorList>
    </citation>
    <scope>NUCLEOTIDE SEQUENCE [LARGE SCALE GENOMIC DNA]</scope>
    <source>
        <strain evidence="5 7">DSM 20580</strain>
    </source>
</reference>
<evidence type="ECO:0000313" key="4">
    <source>
        <dbReference type="EMBL" id="STX09751.1"/>
    </source>
</evidence>
<dbReference type="Gene3D" id="1.10.357.10">
    <property type="entry name" value="Tetracycline Repressor, domain 2"/>
    <property type="match status" value="1"/>
</dbReference>
<accession>A0A8B4QAP0</accession>
<protein>
    <submittedName>
        <fullName evidence="4">Mycofactocin system transcriptional regulator</fullName>
    </submittedName>
    <submittedName>
        <fullName evidence="5">TetR family transcriptional regulator</fullName>
    </submittedName>
</protein>
<reference evidence="4 6" key="1">
    <citation type="submission" date="2018-06" db="EMBL/GenBank/DDBJ databases">
        <authorList>
            <consortium name="Pathogen Informatics"/>
            <person name="Doyle S."/>
        </authorList>
    </citation>
    <scope>NUCLEOTIDE SEQUENCE [LARGE SCALE GENOMIC DNA]</scope>
    <source>
        <strain evidence="4 6">NCTC10597</strain>
    </source>
</reference>